<protein>
    <recommendedName>
        <fullName evidence="3">LexA repressor DNA-binding domain-containing protein</fullName>
    </recommendedName>
</protein>
<evidence type="ECO:0000313" key="1">
    <source>
        <dbReference type="EMBL" id="QEE49869.1"/>
    </source>
</evidence>
<dbReference type="Proteomes" id="UP000321222">
    <property type="component" value="Chromosome"/>
</dbReference>
<dbReference type="KEGG" id="fak:FUA48_09805"/>
<accession>A0A5B9FUC9</accession>
<sequence>MRLPEKKDLFLRELYRLKDEDNYRDVTKTITSAHLAFPSLLSVRRMIGQLKDNGLIELYKSKGFWRAKLTWEGIAFCESTSFAYPDHPVIVREERTRRRLK</sequence>
<keyword evidence="2" id="KW-1185">Reference proteome</keyword>
<dbReference type="AlphaFoldDB" id="A0A5B9FUC9"/>
<organism evidence="1 2">
    <name type="scientific">Flavobacterium alkalisoli</name>
    <dbReference type="NCBI Taxonomy" id="2602769"/>
    <lineage>
        <taxon>Bacteria</taxon>
        <taxon>Pseudomonadati</taxon>
        <taxon>Bacteroidota</taxon>
        <taxon>Flavobacteriia</taxon>
        <taxon>Flavobacteriales</taxon>
        <taxon>Flavobacteriaceae</taxon>
        <taxon>Flavobacterium</taxon>
    </lineage>
</organism>
<reference evidence="1 2" key="1">
    <citation type="submission" date="2019-08" db="EMBL/GenBank/DDBJ databases">
        <title>Flavobacterium alkalisoli sp. nov., isolated from rhizosphere soil of Suaeda salsa.</title>
        <authorList>
            <person name="Sun J.-Q."/>
            <person name="Xu L."/>
        </authorList>
    </citation>
    <scope>NUCLEOTIDE SEQUENCE [LARGE SCALE GENOMIC DNA]</scope>
    <source>
        <strain evidence="1 2">XS-5</strain>
    </source>
</reference>
<proteinExistence type="predicted"/>
<dbReference type="RefSeq" id="WP_147583370.1">
    <property type="nucleotide sequence ID" value="NZ_CP042831.1"/>
</dbReference>
<evidence type="ECO:0000313" key="2">
    <source>
        <dbReference type="Proteomes" id="UP000321222"/>
    </source>
</evidence>
<dbReference type="EMBL" id="CP042831">
    <property type="protein sequence ID" value="QEE49869.1"/>
    <property type="molecule type" value="Genomic_DNA"/>
</dbReference>
<evidence type="ECO:0008006" key="3">
    <source>
        <dbReference type="Google" id="ProtNLM"/>
    </source>
</evidence>
<name>A0A5B9FUC9_9FLAO</name>
<gene>
    <name evidence="1" type="ORF">FUA48_09805</name>
</gene>
<dbReference type="OrthoDB" id="1381065at2"/>